<sequence>MHAVTELNLYSPDTTPAEVEKTFLGVKLSDLPTIIAFFLIHYIMQPYPFQLAEYAIQHLNDLFKDFPDVFFESLATGEIMLH</sequence>
<dbReference type="EMBL" id="QTSX02000842">
    <property type="protein sequence ID" value="KAJ9084445.1"/>
    <property type="molecule type" value="Genomic_DNA"/>
</dbReference>
<proteinExistence type="predicted"/>
<name>A0ACC2UBN7_9FUNG</name>
<evidence type="ECO:0000313" key="2">
    <source>
        <dbReference type="Proteomes" id="UP001165960"/>
    </source>
</evidence>
<organism evidence="1 2">
    <name type="scientific">Entomophthora muscae</name>
    <dbReference type="NCBI Taxonomy" id="34485"/>
    <lineage>
        <taxon>Eukaryota</taxon>
        <taxon>Fungi</taxon>
        <taxon>Fungi incertae sedis</taxon>
        <taxon>Zoopagomycota</taxon>
        <taxon>Entomophthoromycotina</taxon>
        <taxon>Entomophthoromycetes</taxon>
        <taxon>Entomophthorales</taxon>
        <taxon>Entomophthoraceae</taxon>
        <taxon>Entomophthora</taxon>
    </lineage>
</organism>
<accession>A0ACC2UBN7</accession>
<protein>
    <submittedName>
        <fullName evidence="1">Uncharacterized protein</fullName>
    </submittedName>
</protein>
<dbReference type="Proteomes" id="UP001165960">
    <property type="component" value="Unassembled WGS sequence"/>
</dbReference>
<keyword evidence="2" id="KW-1185">Reference proteome</keyword>
<evidence type="ECO:0000313" key="1">
    <source>
        <dbReference type="EMBL" id="KAJ9084445.1"/>
    </source>
</evidence>
<reference evidence="1" key="1">
    <citation type="submission" date="2022-04" db="EMBL/GenBank/DDBJ databases">
        <title>Genome of the entomopathogenic fungus Entomophthora muscae.</title>
        <authorList>
            <person name="Elya C."/>
            <person name="Lovett B.R."/>
            <person name="Lee E."/>
            <person name="Macias A.M."/>
            <person name="Hajek A.E."/>
            <person name="De Bivort B.L."/>
            <person name="Kasson M.T."/>
            <person name="De Fine Licht H.H."/>
            <person name="Stajich J.E."/>
        </authorList>
    </citation>
    <scope>NUCLEOTIDE SEQUENCE</scope>
    <source>
        <strain evidence="1">Berkeley</strain>
    </source>
</reference>
<comment type="caution">
    <text evidence="1">The sequence shown here is derived from an EMBL/GenBank/DDBJ whole genome shotgun (WGS) entry which is preliminary data.</text>
</comment>
<gene>
    <name evidence="1" type="ORF">DSO57_1024432</name>
</gene>